<accession>A0A1H4UKS9</accession>
<dbReference type="STRING" id="57704.SAMN04489793_2935"/>
<sequence length="87" mass="9299">MLNTRIEGHPLVGTTHVFRADQPPYDPAADQDSDGTLLIAPGFTAEVSAVFKDWNGIPGLDMLYVHCPETGESTHITPADLGLPALD</sequence>
<dbReference type="Proteomes" id="UP000182241">
    <property type="component" value="Unassembled WGS sequence"/>
</dbReference>
<keyword evidence="2" id="KW-1185">Reference proteome</keyword>
<gene>
    <name evidence="1" type="ORF">SAMN04489793_2935</name>
</gene>
<dbReference type="OrthoDB" id="9930224at2"/>
<evidence type="ECO:0000313" key="2">
    <source>
        <dbReference type="Proteomes" id="UP000182241"/>
    </source>
</evidence>
<name>A0A1H4UKS9_TSUTY</name>
<organism evidence="1 2">
    <name type="scientific">Tsukamurella tyrosinosolvens</name>
    <dbReference type="NCBI Taxonomy" id="57704"/>
    <lineage>
        <taxon>Bacteria</taxon>
        <taxon>Bacillati</taxon>
        <taxon>Actinomycetota</taxon>
        <taxon>Actinomycetes</taxon>
        <taxon>Mycobacteriales</taxon>
        <taxon>Tsukamurellaceae</taxon>
        <taxon>Tsukamurella</taxon>
    </lineage>
</organism>
<dbReference type="EMBL" id="FNSA01000003">
    <property type="protein sequence ID" value="SEC69230.1"/>
    <property type="molecule type" value="Genomic_DNA"/>
</dbReference>
<dbReference type="RefSeq" id="WP_068739979.1">
    <property type="nucleotide sequence ID" value="NZ_FNSA01000003.1"/>
</dbReference>
<reference evidence="2" key="1">
    <citation type="submission" date="2016-10" db="EMBL/GenBank/DDBJ databases">
        <authorList>
            <person name="Varghese N."/>
            <person name="Submissions S."/>
        </authorList>
    </citation>
    <scope>NUCLEOTIDE SEQUENCE [LARGE SCALE GENOMIC DNA]</scope>
    <source>
        <strain evidence="2">DSM 44234</strain>
    </source>
</reference>
<protein>
    <submittedName>
        <fullName evidence="1">Uncharacterized protein</fullName>
    </submittedName>
</protein>
<proteinExistence type="predicted"/>
<evidence type="ECO:0000313" key="1">
    <source>
        <dbReference type="EMBL" id="SEC69230.1"/>
    </source>
</evidence>
<dbReference type="AlphaFoldDB" id="A0A1H4UKS9"/>